<accession>A0A835Q1U5</accession>
<evidence type="ECO:0000313" key="2">
    <source>
        <dbReference type="Proteomes" id="UP000639772"/>
    </source>
</evidence>
<proteinExistence type="predicted"/>
<sequence>MASSFGPLGSGRKRIRPYLVARHVASLLPACVKAARVDCWNVTTIEREFTVRLVSDGVM</sequence>
<organism evidence="1 2">
    <name type="scientific">Vanilla planifolia</name>
    <name type="common">Vanilla</name>
    <dbReference type="NCBI Taxonomy" id="51239"/>
    <lineage>
        <taxon>Eukaryota</taxon>
        <taxon>Viridiplantae</taxon>
        <taxon>Streptophyta</taxon>
        <taxon>Embryophyta</taxon>
        <taxon>Tracheophyta</taxon>
        <taxon>Spermatophyta</taxon>
        <taxon>Magnoliopsida</taxon>
        <taxon>Liliopsida</taxon>
        <taxon>Asparagales</taxon>
        <taxon>Orchidaceae</taxon>
        <taxon>Vanilloideae</taxon>
        <taxon>Vanilleae</taxon>
        <taxon>Vanilla</taxon>
    </lineage>
</organism>
<gene>
    <name evidence="1" type="ORF">HPP92_018824</name>
</gene>
<name>A0A835Q1U5_VANPL</name>
<dbReference type="Proteomes" id="UP000639772">
    <property type="component" value="Chromosome 10"/>
</dbReference>
<dbReference type="EMBL" id="JADCNM010000010">
    <property type="protein sequence ID" value="KAG0464660.1"/>
    <property type="molecule type" value="Genomic_DNA"/>
</dbReference>
<protein>
    <submittedName>
        <fullName evidence="1">Uncharacterized protein</fullName>
    </submittedName>
</protein>
<reference evidence="1 2" key="1">
    <citation type="journal article" date="2020" name="Nat. Food">
        <title>A phased Vanilla planifolia genome enables genetic improvement of flavour and production.</title>
        <authorList>
            <person name="Hasing T."/>
            <person name="Tang H."/>
            <person name="Brym M."/>
            <person name="Khazi F."/>
            <person name="Huang T."/>
            <person name="Chambers A.H."/>
        </authorList>
    </citation>
    <scope>NUCLEOTIDE SEQUENCE [LARGE SCALE GENOMIC DNA]</scope>
    <source>
        <tissue evidence="1">Leaf</tissue>
    </source>
</reference>
<dbReference type="AlphaFoldDB" id="A0A835Q1U5"/>
<comment type="caution">
    <text evidence="1">The sequence shown here is derived from an EMBL/GenBank/DDBJ whole genome shotgun (WGS) entry which is preliminary data.</text>
</comment>
<evidence type="ECO:0000313" key="1">
    <source>
        <dbReference type="EMBL" id="KAG0464660.1"/>
    </source>
</evidence>